<gene>
    <name evidence="2" type="ORF">SAMN02745165_01356</name>
</gene>
<evidence type="ECO:0000313" key="2">
    <source>
        <dbReference type="EMBL" id="SHI99361.1"/>
    </source>
</evidence>
<dbReference type="AlphaFoldDB" id="A0A1M6FNS0"/>
<dbReference type="Proteomes" id="UP000184171">
    <property type="component" value="Unassembled WGS sequence"/>
</dbReference>
<dbReference type="EMBL" id="FQZT01000003">
    <property type="protein sequence ID" value="SHI99361.1"/>
    <property type="molecule type" value="Genomic_DNA"/>
</dbReference>
<reference evidence="2 3" key="1">
    <citation type="submission" date="2016-11" db="EMBL/GenBank/DDBJ databases">
        <authorList>
            <person name="Jaros S."/>
            <person name="Januszkiewicz K."/>
            <person name="Wedrychowicz H."/>
        </authorList>
    </citation>
    <scope>NUCLEOTIDE SEQUENCE [LARGE SCALE GENOMIC DNA]</scope>
    <source>
        <strain evidence="2 3">DSM 5091</strain>
    </source>
</reference>
<name>A0A1M6FNS0_MALRU</name>
<accession>A0A1M6FNS0</accession>
<feature type="region of interest" description="Disordered" evidence="1">
    <location>
        <begin position="159"/>
        <end position="189"/>
    </location>
</feature>
<sequence>MGNLQKISIDVTCIIHENINARKSFPECHDFIFDTFDEFARKIGTLFDPAELRLERSRLSANELPETRMRLALLNRRSHQDKGQAILSHLVHMFSSIALSPTKDAHISSEDLMTLTALRGRQLSRREEEKLNDLWNSVSKKVRISSIVVSLFSAETDGEPIKQEDSEALPVKRSKPSPEEAPQMGSPTNKKFTHTYQSSNYKIHLLDFQGGEGRNGVVIVRGKRFNVHFPPNIRNTAKETIEDHLGNPLYVEEIRYEDKTYHEIIAPDEFIEKDQFLASRKIQYRLTTYTPKQLNFSASVPHVEISSKTVVFRVLLPASVVNQIMNEARRSLGTKITLKESGTTVSGKRCHELAT</sequence>
<evidence type="ECO:0000313" key="3">
    <source>
        <dbReference type="Proteomes" id="UP000184171"/>
    </source>
</evidence>
<protein>
    <submittedName>
        <fullName evidence="2">Uncharacterized protein</fullName>
    </submittedName>
</protein>
<proteinExistence type="predicted"/>
<keyword evidence="3" id="KW-1185">Reference proteome</keyword>
<dbReference type="RefSeq" id="WP_072907045.1">
    <property type="nucleotide sequence ID" value="NZ_FQZT01000003.1"/>
</dbReference>
<organism evidence="2 3">
    <name type="scientific">Malonomonas rubra DSM 5091</name>
    <dbReference type="NCBI Taxonomy" id="1122189"/>
    <lineage>
        <taxon>Bacteria</taxon>
        <taxon>Pseudomonadati</taxon>
        <taxon>Thermodesulfobacteriota</taxon>
        <taxon>Desulfuromonadia</taxon>
        <taxon>Desulfuromonadales</taxon>
        <taxon>Geopsychrobacteraceae</taxon>
        <taxon>Malonomonas</taxon>
    </lineage>
</organism>
<evidence type="ECO:0000256" key="1">
    <source>
        <dbReference type="SAM" id="MobiDB-lite"/>
    </source>
</evidence>